<organism evidence="3 4">
    <name type="scientific">Staphylococcus borealis</name>
    <dbReference type="NCBI Taxonomy" id="2742203"/>
    <lineage>
        <taxon>Bacteria</taxon>
        <taxon>Bacillati</taxon>
        <taxon>Bacillota</taxon>
        <taxon>Bacilli</taxon>
        <taxon>Bacillales</taxon>
        <taxon>Staphylococcaceae</taxon>
        <taxon>Staphylococcus</taxon>
    </lineage>
</organism>
<dbReference type="PRINTS" id="PR00081">
    <property type="entry name" value="GDHRDH"/>
</dbReference>
<accession>A0ABX2LJ17</accession>
<evidence type="ECO:0000256" key="2">
    <source>
        <dbReference type="ARBA" id="ARBA00023002"/>
    </source>
</evidence>
<dbReference type="PRINTS" id="PR00080">
    <property type="entry name" value="SDRFAMILY"/>
</dbReference>
<sequence length="255" mass="28601">MTHFQNKVVLITGGSRGIGRAISIAFAKEKATVIINYKTNNNAANETVQKCKSFGANVEAIKTDISNEDEVQDMIKYIINKYGKLSCLVNNAFAPFKFDAEQRQMADQVSWDEYDTQFQGAIKYAYNTIHYCMPYLKEEVESSIINITSNLTKRPIIPYHQYNVAKSALESFTKNLAMDLGRYNIRVNCIAPGLVYPTNGTYNTKEKLKENIITQTPLGRIATPEDIAGPTLFLASQWSEFVTGQVLYVDGGFTI</sequence>
<proteinExistence type="inferred from homology"/>
<dbReference type="Proteomes" id="UP000610527">
    <property type="component" value="Unassembled WGS sequence"/>
</dbReference>
<evidence type="ECO:0000313" key="3">
    <source>
        <dbReference type="EMBL" id="NUI81777.1"/>
    </source>
</evidence>
<dbReference type="GeneID" id="74186475"/>
<dbReference type="PANTHER" id="PTHR43639">
    <property type="entry name" value="OXIDOREDUCTASE, SHORT-CHAIN DEHYDROGENASE/REDUCTASE FAMILY (AFU_ORTHOLOGUE AFUA_5G02870)"/>
    <property type="match status" value="1"/>
</dbReference>
<protein>
    <submittedName>
        <fullName evidence="3">SDR family oxidoreductase</fullName>
    </submittedName>
</protein>
<dbReference type="RefSeq" id="WP_053030111.1">
    <property type="nucleotide sequence ID" value="NZ_CUEE01000005.1"/>
</dbReference>
<comment type="caution">
    <text evidence="3">The sequence shown here is derived from an EMBL/GenBank/DDBJ whole genome shotgun (WGS) entry which is preliminary data.</text>
</comment>
<dbReference type="PROSITE" id="PS00061">
    <property type="entry name" value="ADH_SHORT"/>
    <property type="match status" value="1"/>
</dbReference>
<dbReference type="InterPro" id="IPR002347">
    <property type="entry name" value="SDR_fam"/>
</dbReference>
<dbReference type="Pfam" id="PF13561">
    <property type="entry name" value="adh_short_C2"/>
    <property type="match status" value="1"/>
</dbReference>
<reference evidence="3 4" key="1">
    <citation type="submission" date="2020-06" db="EMBL/GenBank/DDBJ databases">
        <title>Staphylococcus borealis sp. nov. -A novel member of the Staphylococcaceae family isolated from skin and blood in humans.</title>
        <authorList>
            <person name="Pain M."/>
            <person name="Wolden R."/>
            <person name="Jaen-Luchoro D."/>
            <person name="Salva-Serra F."/>
            <person name="Iglesias B.P."/>
            <person name="Karlsson R."/>
            <person name="Klingenberg C."/>
            <person name="Cavanagh J.P."/>
        </authorList>
    </citation>
    <scope>NUCLEOTIDE SEQUENCE [LARGE SCALE GENOMIC DNA]</scope>
    <source>
        <strain evidence="3 4">58-22</strain>
    </source>
</reference>
<comment type="similarity">
    <text evidence="1">Belongs to the short-chain dehydrogenases/reductases (SDR) family.</text>
</comment>
<dbReference type="InterPro" id="IPR020904">
    <property type="entry name" value="Sc_DH/Rdtase_CS"/>
</dbReference>
<gene>
    <name evidence="3" type="ORF">HUN84_03240</name>
</gene>
<dbReference type="EMBL" id="JABVEG010000001">
    <property type="protein sequence ID" value="NUI81777.1"/>
    <property type="molecule type" value="Genomic_DNA"/>
</dbReference>
<dbReference type="SUPFAM" id="SSF51735">
    <property type="entry name" value="NAD(P)-binding Rossmann-fold domains"/>
    <property type="match status" value="1"/>
</dbReference>
<dbReference type="Gene3D" id="3.40.50.720">
    <property type="entry name" value="NAD(P)-binding Rossmann-like Domain"/>
    <property type="match status" value="1"/>
</dbReference>
<keyword evidence="4" id="KW-1185">Reference proteome</keyword>
<keyword evidence="2" id="KW-0560">Oxidoreductase</keyword>
<dbReference type="InterPro" id="IPR036291">
    <property type="entry name" value="NAD(P)-bd_dom_sf"/>
</dbReference>
<evidence type="ECO:0000256" key="1">
    <source>
        <dbReference type="ARBA" id="ARBA00006484"/>
    </source>
</evidence>
<name>A0ABX2LJ17_9STAP</name>
<evidence type="ECO:0000313" key="4">
    <source>
        <dbReference type="Proteomes" id="UP000610527"/>
    </source>
</evidence>
<dbReference type="PANTHER" id="PTHR43639:SF1">
    <property type="entry name" value="SHORT-CHAIN DEHYDROGENASE_REDUCTASE FAMILY PROTEIN"/>
    <property type="match status" value="1"/>
</dbReference>